<dbReference type="HAMAP" id="MF_01848">
    <property type="entry name" value="23SrRNA_methyltr_F"/>
    <property type="match status" value="1"/>
</dbReference>
<dbReference type="GO" id="GO:0052907">
    <property type="term" value="F:23S rRNA (adenine(1618)-N(6))-methyltransferase activity"/>
    <property type="evidence" value="ECO:0007669"/>
    <property type="project" value="UniProtKB-EC"/>
</dbReference>
<keyword evidence="5 6" id="KW-0949">S-adenosyl-L-methionine</keyword>
<evidence type="ECO:0000256" key="3">
    <source>
        <dbReference type="ARBA" id="ARBA00022603"/>
    </source>
</evidence>
<dbReference type="InterPro" id="IPR016909">
    <property type="entry name" value="rRNA_lsu_MeTfrase_F"/>
</dbReference>
<proteinExistence type="inferred from homology"/>
<sequence>MVKAQHREGKQSPRLHPRNPHQGRYDFDRLCQLYAELRPYVSVNRFGSQTIDFHDPDAVKALNQALLMQYYGIRFWDMPSGYLCPAIPGRADYIHHLSDLLAGDNAGVVPQGRKIKGLDIGTGANCIYPIIGCRTYGWQFVGTDIDPVAVNTANLITDANPSLRGLIESRLQADGRNIFRGVIKPSDRFDFTLCNPPFHSSAQEAEAGSQRKLRNLGKSAENVKLNFGGKSNELWCDGGELAFLKRMILQSREFSQQCYLFSALVSKHENIIQLKRALKNAGARRVTVVSMSQGMKVSRLLAWTFLSESEQLSWRELYWDANPAMPHG</sequence>
<reference evidence="8" key="1">
    <citation type="submission" date="2021-04" db="EMBL/GenBank/DDBJ databases">
        <title>Oceanospirillales bacteria with DddD are important DMSP degraders in coastal seawater.</title>
        <authorList>
            <person name="Liu J."/>
        </authorList>
    </citation>
    <scope>NUCLEOTIDE SEQUENCE</scope>
    <source>
        <strain evidence="8">GY6</strain>
    </source>
</reference>
<dbReference type="Pfam" id="PF05971">
    <property type="entry name" value="Methyltransf_10"/>
    <property type="match status" value="1"/>
</dbReference>
<comment type="similarity">
    <text evidence="6">Belongs to the methyltransferase superfamily. METTL16/RlmF family.</text>
</comment>
<dbReference type="PANTHER" id="PTHR13393:SF0">
    <property type="entry name" value="RNA N6-ADENOSINE-METHYLTRANSFERASE METTL16"/>
    <property type="match status" value="1"/>
</dbReference>
<gene>
    <name evidence="6 8" type="primary">rlmF</name>
    <name evidence="8" type="ORF">KDX31_10860</name>
</gene>
<dbReference type="CDD" id="cd02440">
    <property type="entry name" value="AdoMet_MTases"/>
    <property type="match status" value="1"/>
</dbReference>
<dbReference type="InterPro" id="IPR029063">
    <property type="entry name" value="SAM-dependent_MTases_sf"/>
</dbReference>
<evidence type="ECO:0000313" key="9">
    <source>
        <dbReference type="Proteomes" id="UP001059950"/>
    </source>
</evidence>
<comment type="catalytic activity">
    <reaction evidence="6">
        <text>adenosine(1618) in 23S rRNA + S-adenosyl-L-methionine = N(6)-methyladenosine(1618) in 23S rRNA + S-adenosyl-L-homocysteine + H(+)</text>
        <dbReference type="Rhea" id="RHEA:16497"/>
        <dbReference type="Rhea" id="RHEA-COMP:10229"/>
        <dbReference type="Rhea" id="RHEA-COMP:10231"/>
        <dbReference type="ChEBI" id="CHEBI:15378"/>
        <dbReference type="ChEBI" id="CHEBI:57856"/>
        <dbReference type="ChEBI" id="CHEBI:59789"/>
        <dbReference type="ChEBI" id="CHEBI:74411"/>
        <dbReference type="ChEBI" id="CHEBI:74449"/>
        <dbReference type="EC" id="2.1.1.181"/>
    </reaction>
</comment>
<dbReference type="PIRSF" id="PIRSF029038">
    <property type="entry name" value="Mtase_YbiN_prd"/>
    <property type="match status" value="1"/>
</dbReference>
<evidence type="ECO:0000256" key="6">
    <source>
        <dbReference type="HAMAP-Rule" id="MF_01848"/>
    </source>
</evidence>
<comment type="function">
    <text evidence="6">Specifically methylates the adenine in position 1618 of 23S rRNA.</text>
</comment>
<evidence type="ECO:0000256" key="2">
    <source>
        <dbReference type="ARBA" id="ARBA00022552"/>
    </source>
</evidence>
<evidence type="ECO:0000256" key="1">
    <source>
        <dbReference type="ARBA" id="ARBA00022490"/>
    </source>
</evidence>
<keyword evidence="3 6" id="KW-0489">Methyltransferase</keyword>
<dbReference type="InterPro" id="IPR010286">
    <property type="entry name" value="METTL16/RlmF"/>
</dbReference>
<feature type="region of interest" description="Disordered" evidence="7">
    <location>
        <begin position="1"/>
        <end position="23"/>
    </location>
</feature>
<evidence type="ECO:0000256" key="7">
    <source>
        <dbReference type="SAM" id="MobiDB-lite"/>
    </source>
</evidence>
<evidence type="ECO:0000256" key="4">
    <source>
        <dbReference type="ARBA" id="ARBA00022679"/>
    </source>
</evidence>
<keyword evidence="4 6" id="KW-0808">Transferase</keyword>
<dbReference type="EMBL" id="CP073344">
    <property type="protein sequence ID" value="UTW01866.1"/>
    <property type="molecule type" value="Genomic_DNA"/>
</dbReference>
<comment type="subcellular location">
    <subcellularLocation>
        <location evidence="6">Cytoplasm</location>
    </subcellularLocation>
</comment>
<keyword evidence="1 6" id="KW-0963">Cytoplasm</keyword>
<evidence type="ECO:0000256" key="5">
    <source>
        <dbReference type="ARBA" id="ARBA00022691"/>
    </source>
</evidence>
<feature type="compositionally biased region" description="Basic and acidic residues" evidence="7">
    <location>
        <begin position="1"/>
        <end position="11"/>
    </location>
</feature>
<dbReference type="PANTHER" id="PTHR13393">
    <property type="entry name" value="SAM-DEPENDENT METHYLTRANSFERASE"/>
    <property type="match status" value="1"/>
</dbReference>
<keyword evidence="2 6" id="KW-0698">rRNA processing</keyword>
<keyword evidence="9" id="KW-1185">Reference proteome</keyword>
<protein>
    <recommendedName>
        <fullName evidence="6">Ribosomal RNA large subunit methyltransferase F</fullName>
        <ecNumber evidence="6">2.1.1.181</ecNumber>
    </recommendedName>
    <alternativeName>
        <fullName evidence="6">23S rRNA mA1618 methyltransferase</fullName>
    </alternativeName>
    <alternativeName>
        <fullName evidence="6">rRNA adenine N-6-methyltransferase</fullName>
    </alternativeName>
</protein>
<organism evidence="8 9">
    <name type="scientific">Amphritea atlantica</name>
    <dbReference type="NCBI Taxonomy" id="355243"/>
    <lineage>
        <taxon>Bacteria</taxon>
        <taxon>Pseudomonadati</taxon>
        <taxon>Pseudomonadota</taxon>
        <taxon>Gammaproteobacteria</taxon>
        <taxon>Oceanospirillales</taxon>
        <taxon>Oceanospirillaceae</taxon>
        <taxon>Amphritea</taxon>
    </lineage>
</organism>
<dbReference type="SUPFAM" id="SSF53335">
    <property type="entry name" value="S-adenosyl-L-methionine-dependent methyltransferases"/>
    <property type="match status" value="1"/>
</dbReference>
<dbReference type="NCBIfam" id="NF008725">
    <property type="entry name" value="PRK11727.1"/>
    <property type="match status" value="1"/>
</dbReference>
<dbReference type="EC" id="2.1.1.181" evidence="6"/>
<dbReference type="Gene3D" id="3.40.50.150">
    <property type="entry name" value="Vaccinia Virus protein VP39"/>
    <property type="match status" value="1"/>
</dbReference>
<name>A0ABY5GSI5_9GAMM</name>
<evidence type="ECO:0000313" key="8">
    <source>
        <dbReference type="EMBL" id="UTW01866.1"/>
    </source>
</evidence>
<accession>A0ABY5GSI5</accession>
<dbReference type="Proteomes" id="UP001059950">
    <property type="component" value="Chromosome"/>
</dbReference>